<dbReference type="Gene3D" id="3.30.460.10">
    <property type="entry name" value="Beta Polymerase, domain 2"/>
    <property type="match status" value="1"/>
</dbReference>
<dbReference type="EMBL" id="JBBLZC010000002">
    <property type="protein sequence ID" value="MEK0082150.1"/>
    <property type="molecule type" value="Genomic_DNA"/>
</dbReference>
<dbReference type="Pfam" id="PF02410">
    <property type="entry name" value="RsfS"/>
    <property type="match status" value="1"/>
</dbReference>
<comment type="subcellular location">
    <subcellularLocation>
        <location evidence="2">Cytoplasm</location>
    </subcellularLocation>
</comment>
<organism evidence="4 5">
    <name type="scientific">Benzoatithermus flavus</name>
    <dbReference type="NCBI Taxonomy" id="3108223"/>
    <lineage>
        <taxon>Bacteria</taxon>
        <taxon>Pseudomonadati</taxon>
        <taxon>Pseudomonadota</taxon>
        <taxon>Alphaproteobacteria</taxon>
        <taxon>Geminicoccales</taxon>
        <taxon>Geminicoccaceae</taxon>
        <taxon>Benzoatithermus</taxon>
    </lineage>
</organism>
<protein>
    <recommendedName>
        <fullName evidence="2">Ribosomal silencing factor RsfS</fullName>
    </recommendedName>
</protein>
<dbReference type="Proteomes" id="UP001375743">
    <property type="component" value="Unassembled WGS sequence"/>
</dbReference>
<name>A0ABU8XLS5_9PROT</name>
<accession>A0ABU8XLS5</accession>
<evidence type="ECO:0000256" key="1">
    <source>
        <dbReference type="ARBA" id="ARBA00010574"/>
    </source>
</evidence>
<dbReference type="PANTHER" id="PTHR21043:SF0">
    <property type="entry name" value="MITOCHONDRIAL ASSEMBLY OF RIBOSOMAL LARGE SUBUNIT PROTEIN 1"/>
    <property type="match status" value="1"/>
</dbReference>
<feature type="region of interest" description="Disordered" evidence="3">
    <location>
        <begin position="1"/>
        <end position="50"/>
    </location>
</feature>
<dbReference type="HAMAP" id="MF_01477">
    <property type="entry name" value="Iojap_RsfS"/>
    <property type="match status" value="1"/>
</dbReference>
<evidence type="ECO:0000313" key="4">
    <source>
        <dbReference type="EMBL" id="MEK0082150.1"/>
    </source>
</evidence>
<comment type="caution">
    <text evidence="4">The sequence shown here is derived from an EMBL/GenBank/DDBJ whole genome shotgun (WGS) entry which is preliminary data.</text>
</comment>
<dbReference type="SUPFAM" id="SSF81301">
    <property type="entry name" value="Nucleotidyltransferase"/>
    <property type="match status" value="1"/>
</dbReference>
<evidence type="ECO:0000256" key="3">
    <source>
        <dbReference type="SAM" id="MobiDB-lite"/>
    </source>
</evidence>
<dbReference type="RefSeq" id="WP_418158139.1">
    <property type="nucleotide sequence ID" value="NZ_JBBLZC010000002.1"/>
</dbReference>
<gene>
    <name evidence="2 4" type="primary">rsfS</name>
    <name evidence="4" type="ORF">U1T56_03225</name>
</gene>
<evidence type="ECO:0000313" key="5">
    <source>
        <dbReference type="Proteomes" id="UP001375743"/>
    </source>
</evidence>
<keyword evidence="5" id="KW-1185">Reference proteome</keyword>
<keyword evidence="2" id="KW-0810">Translation regulation</keyword>
<reference evidence="4 5" key="1">
    <citation type="submission" date="2024-01" db="EMBL/GenBank/DDBJ databases">
        <title>Multi-omics insights into the function and evolution of sodium benzoate biodegradation pathways in Benzoatithermus flavus gen. nov., sp. nov. from hot spring.</title>
        <authorList>
            <person name="Hu C.-J."/>
            <person name="Li W.-J."/>
        </authorList>
    </citation>
    <scope>NUCLEOTIDE SEQUENCE [LARGE SCALE GENOMIC DNA]</scope>
    <source>
        <strain evidence="4 5">SYSU G07066</strain>
    </source>
</reference>
<evidence type="ECO:0000256" key="2">
    <source>
        <dbReference type="HAMAP-Rule" id="MF_01477"/>
    </source>
</evidence>
<dbReference type="InterPro" id="IPR004394">
    <property type="entry name" value="Iojap/RsfS/C7orf30"/>
</dbReference>
<dbReference type="NCBIfam" id="TIGR00090">
    <property type="entry name" value="rsfS_iojap_ybeB"/>
    <property type="match status" value="1"/>
</dbReference>
<proteinExistence type="inferred from homology"/>
<keyword evidence="2" id="KW-0678">Repressor</keyword>
<dbReference type="InterPro" id="IPR043519">
    <property type="entry name" value="NT_sf"/>
</dbReference>
<comment type="subunit">
    <text evidence="2">Interacts with ribosomal protein uL14 (rplN).</text>
</comment>
<sequence>MRRPGYSSVFGRIRPPRPRFGRGQKPAAADGGRGDRIINELEPTGTPVSEAALPPDELLTLVKRSLEDDKAIDPVTIDLAGKTNIADFMVVATGTSQRHIAAMAEKLIERLKAVGHEHALAEGLDDPTASWILIDAGDVLVHLFRAETRAFYDIEKLWSVAPPRRTAGTASS</sequence>
<keyword evidence="2" id="KW-0963">Cytoplasm</keyword>
<comment type="similarity">
    <text evidence="1 2">Belongs to the Iojap/RsfS family.</text>
</comment>
<comment type="function">
    <text evidence="2">Functions as a ribosomal silencing factor. Interacts with ribosomal protein uL14 (rplN), blocking formation of intersubunit bridge B8. Prevents association of the 30S and 50S ribosomal subunits and the formation of functional ribosomes, thus repressing translation.</text>
</comment>
<dbReference type="PANTHER" id="PTHR21043">
    <property type="entry name" value="IOJAP SUPERFAMILY ORTHOLOG"/>
    <property type="match status" value="1"/>
</dbReference>